<gene>
    <name evidence="4" type="ORF">C7999DRAFT_37946</name>
</gene>
<evidence type="ECO:0000256" key="1">
    <source>
        <dbReference type="ARBA" id="ARBA00007768"/>
    </source>
</evidence>
<keyword evidence="5" id="KW-1185">Reference proteome</keyword>
<dbReference type="SUPFAM" id="SSF110395">
    <property type="entry name" value="CutC-like"/>
    <property type="match status" value="1"/>
</dbReference>
<evidence type="ECO:0000256" key="2">
    <source>
        <dbReference type="ARBA" id="ARBA00019014"/>
    </source>
</evidence>
<dbReference type="EMBL" id="MU857608">
    <property type="protein sequence ID" value="KAK4251061.1"/>
    <property type="molecule type" value="Genomic_DNA"/>
</dbReference>
<dbReference type="Gene3D" id="3.20.20.380">
    <property type="entry name" value="Copper homeostasis (CutC) domain"/>
    <property type="match status" value="1"/>
</dbReference>
<protein>
    <recommendedName>
        <fullName evidence="2">Copper homeostasis protein cutC homolog</fullName>
    </recommendedName>
</protein>
<sequence>MANDKARLRLEVPIFGPDDGLLAVSMGASRLELNRAGSYALGGTTPTLAELAALLSSLGTSSRQHRPRPTIRIMIRPRGPPQTTITTTTNTTTITTATITADHASTDLTITGLQQQGDGQQRLQDFLYTPAEFAAMAASVREFATSGLLSARHGDGFVFGVLHHANGQDRNQDQNEDPAVVKESSQRRLELDVERNRELVRLVSGSGEYKAGEVTDGAGSGLACVLHRAVDDLLSCSEGDVGGVMERLNECRFDGVLTSGGRGNAVGNVDGLREVVESVTRTGSGMGTEVIVGGGVRKGNLGALVKGLRKDGSNELGERVWFHSSCLGADGKFDTEEARGLAEELRRLGVILSD</sequence>
<evidence type="ECO:0000313" key="5">
    <source>
        <dbReference type="Proteomes" id="UP001303647"/>
    </source>
</evidence>
<accession>A0AAN7CZR2</accession>
<dbReference type="InterPro" id="IPR005627">
    <property type="entry name" value="CutC-like"/>
</dbReference>
<feature type="region of interest" description="Disordered" evidence="3">
    <location>
        <begin position="168"/>
        <end position="187"/>
    </location>
</feature>
<dbReference type="Proteomes" id="UP001303647">
    <property type="component" value="Unassembled WGS sequence"/>
</dbReference>
<name>A0AAN7CZR2_9PEZI</name>
<proteinExistence type="inferred from homology"/>
<evidence type="ECO:0000256" key="3">
    <source>
        <dbReference type="SAM" id="MobiDB-lite"/>
    </source>
</evidence>
<organism evidence="4 5">
    <name type="scientific">Corynascus novoguineensis</name>
    <dbReference type="NCBI Taxonomy" id="1126955"/>
    <lineage>
        <taxon>Eukaryota</taxon>
        <taxon>Fungi</taxon>
        <taxon>Dikarya</taxon>
        <taxon>Ascomycota</taxon>
        <taxon>Pezizomycotina</taxon>
        <taxon>Sordariomycetes</taxon>
        <taxon>Sordariomycetidae</taxon>
        <taxon>Sordariales</taxon>
        <taxon>Chaetomiaceae</taxon>
        <taxon>Corynascus</taxon>
    </lineage>
</organism>
<dbReference type="PANTHER" id="PTHR12598">
    <property type="entry name" value="COPPER HOMEOSTASIS PROTEIN CUTC"/>
    <property type="match status" value="1"/>
</dbReference>
<dbReference type="Pfam" id="PF03932">
    <property type="entry name" value="CutC"/>
    <property type="match status" value="1"/>
</dbReference>
<evidence type="ECO:0000313" key="4">
    <source>
        <dbReference type="EMBL" id="KAK4251061.1"/>
    </source>
</evidence>
<reference evidence="4" key="1">
    <citation type="journal article" date="2023" name="Mol. Phylogenet. Evol.">
        <title>Genome-scale phylogeny and comparative genomics of the fungal order Sordariales.</title>
        <authorList>
            <person name="Hensen N."/>
            <person name="Bonometti L."/>
            <person name="Westerberg I."/>
            <person name="Brannstrom I.O."/>
            <person name="Guillou S."/>
            <person name="Cros-Aarteil S."/>
            <person name="Calhoun S."/>
            <person name="Haridas S."/>
            <person name="Kuo A."/>
            <person name="Mondo S."/>
            <person name="Pangilinan J."/>
            <person name="Riley R."/>
            <person name="LaButti K."/>
            <person name="Andreopoulos B."/>
            <person name="Lipzen A."/>
            <person name="Chen C."/>
            <person name="Yan M."/>
            <person name="Daum C."/>
            <person name="Ng V."/>
            <person name="Clum A."/>
            <person name="Steindorff A."/>
            <person name="Ohm R.A."/>
            <person name="Martin F."/>
            <person name="Silar P."/>
            <person name="Natvig D.O."/>
            <person name="Lalanne C."/>
            <person name="Gautier V."/>
            <person name="Ament-Velasquez S.L."/>
            <person name="Kruys A."/>
            <person name="Hutchinson M.I."/>
            <person name="Powell A.J."/>
            <person name="Barry K."/>
            <person name="Miller A.N."/>
            <person name="Grigoriev I.V."/>
            <person name="Debuchy R."/>
            <person name="Gladieux P."/>
            <person name="Hiltunen Thoren M."/>
            <person name="Johannesson H."/>
        </authorList>
    </citation>
    <scope>NUCLEOTIDE SEQUENCE</scope>
    <source>
        <strain evidence="4">CBS 359.72</strain>
    </source>
</reference>
<dbReference type="AlphaFoldDB" id="A0AAN7CZR2"/>
<dbReference type="PANTHER" id="PTHR12598:SF0">
    <property type="entry name" value="COPPER HOMEOSTASIS PROTEIN CUTC HOMOLOG"/>
    <property type="match status" value="1"/>
</dbReference>
<comment type="similarity">
    <text evidence="1">Belongs to the CutC family.</text>
</comment>
<reference evidence="4" key="2">
    <citation type="submission" date="2023-05" db="EMBL/GenBank/DDBJ databases">
        <authorList>
            <consortium name="Lawrence Berkeley National Laboratory"/>
            <person name="Steindorff A."/>
            <person name="Hensen N."/>
            <person name="Bonometti L."/>
            <person name="Westerberg I."/>
            <person name="Brannstrom I.O."/>
            <person name="Guillou S."/>
            <person name="Cros-Aarteil S."/>
            <person name="Calhoun S."/>
            <person name="Haridas S."/>
            <person name="Kuo A."/>
            <person name="Mondo S."/>
            <person name="Pangilinan J."/>
            <person name="Riley R."/>
            <person name="Labutti K."/>
            <person name="Andreopoulos B."/>
            <person name="Lipzen A."/>
            <person name="Chen C."/>
            <person name="Yanf M."/>
            <person name="Daum C."/>
            <person name="Ng V."/>
            <person name="Clum A."/>
            <person name="Ohm R."/>
            <person name="Martin F."/>
            <person name="Silar P."/>
            <person name="Natvig D."/>
            <person name="Lalanne C."/>
            <person name="Gautier V."/>
            <person name="Ament-Velasquez S.L."/>
            <person name="Kruys A."/>
            <person name="Hutchinson M.I."/>
            <person name="Powell A.J."/>
            <person name="Barry K."/>
            <person name="Miller A.N."/>
            <person name="Grigoriev I.V."/>
            <person name="Debuchy R."/>
            <person name="Gladieux P."/>
            <person name="Thoren M.H."/>
            <person name="Johannesson H."/>
        </authorList>
    </citation>
    <scope>NUCLEOTIDE SEQUENCE</scope>
    <source>
        <strain evidence="4">CBS 359.72</strain>
    </source>
</reference>
<comment type="caution">
    <text evidence="4">The sequence shown here is derived from an EMBL/GenBank/DDBJ whole genome shotgun (WGS) entry which is preliminary data.</text>
</comment>
<dbReference type="GO" id="GO:0005507">
    <property type="term" value="F:copper ion binding"/>
    <property type="evidence" value="ECO:0007669"/>
    <property type="project" value="TreeGrafter"/>
</dbReference>
<dbReference type="InterPro" id="IPR036822">
    <property type="entry name" value="CutC-like_dom_sf"/>
</dbReference>